<dbReference type="AlphaFoldDB" id="A0A6H1UBQ0"/>
<keyword evidence="5" id="KW-1185">Reference proteome</keyword>
<name>A0A6H1UBQ0_9GAMM</name>
<feature type="domain" description="Schlafen AlbA-2" evidence="3">
    <location>
        <begin position="19"/>
        <end position="104"/>
    </location>
</feature>
<sequence>MLNEIDTSIQDWALNFISSSNNKDQLILSASITPLGLSKYISSLANNSGGYILVGVSSKDGYGSGFENVDNNLINNSLKLLKGVDPQISQYKERLQNIYLLKIENSDSLAFADDSPYILKNGKPAIISERQIIEKLGLGVDSSLINMISEQITKQSVKVDELREELKEKSKLKNQVSGLLVGGVSGWFLTTLLNIFFGISD</sequence>
<dbReference type="EMBL" id="CP051180">
    <property type="protein sequence ID" value="QIZ76464.1"/>
    <property type="molecule type" value="Genomic_DNA"/>
</dbReference>
<evidence type="ECO:0000313" key="4">
    <source>
        <dbReference type="EMBL" id="QIZ76464.1"/>
    </source>
</evidence>
<protein>
    <recommendedName>
        <fullName evidence="3">Schlafen AlbA-2 domain-containing protein</fullName>
    </recommendedName>
</protein>
<dbReference type="InterPro" id="IPR007421">
    <property type="entry name" value="Schlafen_AlbA_2_dom"/>
</dbReference>
<evidence type="ECO:0000259" key="3">
    <source>
        <dbReference type="Pfam" id="PF04326"/>
    </source>
</evidence>
<keyword evidence="2" id="KW-0812">Transmembrane</keyword>
<reference evidence="4 5" key="1">
    <citation type="submission" date="2020-04" db="EMBL/GenBank/DDBJ databases">
        <title>Ferrimonas sp. S7 isolated from sea water.</title>
        <authorList>
            <person name="Bae S.S."/>
            <person name="Baek K."/>
        </authorList>
    </citation>
    <scope>NUCLEOTIDE SEQUENCE [LARGE SCALE GENOMIC DNA]</scope>
    <source>
        <strain evidence="4 5">S7</strain>
    </source>
</reference>
<gene>
    <name evidence="4" type="ORF">HER31_06060</name>
</gene>
<feature type="coiled-coil region" evidence="1">
    <location>
        <begin position="145"/>
        <end position="179"/>
    </location>
</feature>
<organism evidence="4 5">
    <name type="scientific">Ferrimonas lipolytica</name>
    <dbReference type="NCBI Taxonomy" id="2724191"/>
    <lineage>
        <taxon>Bacteria</taxon>
        <taxon>Pseudomonadati</taxon>
        <taxon>Pseudomonadota</taxon>
        <taxon>Gammaproteobacteria</taxon>
        <taxon>Alteromonadales</taxon>
        <taxon>Ferrimonadaceae</taxon>
        <taxon>Ferrimonas</taxon>
    </lineage>
</organism>
<keyword evidence="2" id="KW-1133">Transmembrane helix</keyword>
<dbReference type="RefSeq" id="WP_168659726.1">
    <property type="nucleotide sequence ID" value="NZ_CP051180.1"/>
</dbReference>
<dbReference type="Pfam" id="PF04326">
    <property type="entry name" value="SLFN_AlbA_2"/>
    <property type="match status" value="1"/>
</dbReference>
<keyword evidence="1" id="KW-0175">Coiled coil</keyword>
<dbReference type="InterPro" id="IPR038461">
    <property type="entry name" value="Schlafen_AlbA_2_dom_sf"/>
</dbReference>
<keyword evidence="2" id="KW-0472">Membrane</keyword>
<dbReference type="Gene3D" id="3.30.950.30">
    <property type="entry name" value="Schlafen, AAA domain"/>
    <property type="match status" value="1"/>
</dbReference>
<dbReference type="KEGG" id="fes:HER31_06060"/>
<evidence type="ECO:0000313" key="5">
    <source>
        <dbReference type="Proteomes" id="UP000501602"/>
    </source>
</evidence>
<evidence type="ECO:0000256" key="2">
    <source>
        <dbReference type="SAM" id="Phobius"/>
    </source>
</evidence>
<dbReference type="Proteomes" id="UP000501602">
    <property type="component" value="Chromosome"/>
</dbReference>
<accession>A0A6H1UBQ0</accession>
<evidence type="ECO:0000256" key="1">
    <source>
        <dbReference type="SAM" id="Coils"/>
    </source>
</evidence>
<proteinExistence type="predicted"/>
<feature type="transmembrane region" description="Helical" evidence="2">
    <location>
        <begin position="176"/>
        <end position="199"/>
    </location>
</feature>